<organism evidence="2 3">
    <name type="scientific">Vibrio cholerae serotype O1 (strain M66-2)</name>
    <dbReference type="NCBI Taxonomy" id="579112"/>
    <lineage>
        <taxon>Bacteria</taxon>
        <taxon>Pseudomonadati</taxon>
        <taxon>Pseudomonadota</taxon>
        <taxon>Gammaproteobacteria</taxon>
        <taxon>Vibrionales</taxon>
        <taxon>Vibrionaceae</taxon>
        <taxon>Vibrio</taxon>
    </lineage>
</organism>
<dbReference type="Proteomes" id="UP000001217">
    <property type="component" value="Chromosome I"/>
</dbReference>
<dbReference type="KEGG" id="vcm:VCM66_0177"/>
<gene>
    <name evidence="2" type="ordered locus">VCM66_0177</name>
</gene>
<evidence type="ECO:0000256" key="1">
    <source>
        <dbReference type="SAM" id="Phobius"/>
    </source>
</evidence>
<sequence length="32" mass="3506">MWAEIFPVTAAPIQDVWVSATLGVIIAAIMYK</sequence>
<evidence type="ECO:0000313" key="3">
    <source>
        <dbReference type="Proteomes" id="UP000001217"/>
    </source>
</evidence>
<evidence type="ECO:0000313" key="2">
    <source>
        <dbReference type="EMBL" id="ACP04511.1"/>
    </source>
</evidence>
<feature type="transmembrane region" description="Helical" evidence="1">
    <location>
        <begin position="12"/>
        <end position="31"/>
    </location>
</feature>
<proteinExistence type="predicted"/>
<name>C3LQ17_VIBCM</name>
<accession>C3LQ17</accession>
<dbReference type="AlphaFoldDB" id="C3LQ17"/>
<dbReference type="HOGENOM" id="CLU_3391972_0_0_6"/>
<protein>
    <submittedName>
        <fullName evidence="2">Uncharacterized protein</fullName>
    </submittedName>
</protein>
<dbReference type="EMBL" id="CP001233">
    <property type="protein sequence ID" value="ACP04511.1"/>
    <property type="molecule type" value="Genomic_DNA"/>
</dbReference>
<reference evidence="2 3" key="1">
    <citation type="journal article" date="2008" name="PLoS ONE">
        <title>A recalibrated molecular clock and independent origins for the cholera pandemic clones.</title>
        <authorList>
            <person name="Feng L."/>
            <person name="Reeves P.R."/>
            <person name="Lan R."/>
            <person name="Ren Y."/>
            <person name="Gao C."/>
            <person name="Zhou Z."/>
            <person name="Ren Y."/>
            <person name="Cheng J."/>
            <person name="Wang W."/>
            <person name="Wang J."/>
            <person name="Qian W."/>
            <person name="Li D."/>
            <person name="Wang L."/>
        </authorList>
    </citation>
    <scope>NUCLEOTIDE SEQUENCE [LARGE SCALE GENOMIC DNA]</scope>
    <source>
        <strain evidence="2 3">M66-2</strain>
    </source>
</reference>
<keyword evidence="1" id="KW-0812">Transmembrane</keyword>
<keyword evidence="1" id="KW-1133">Transmembrane helix</keyword>
<keyword evidence="1" id="KW-0472">Membrane</keyword>